<sequence>MILPLQSFTAEPELVLLSWAEIDNVSVVVASLRRSDPSAFLHEGFRGEGMG</sequence>
<evidence type="ECO:0000313" key="1">
    <source>
        <dbReference type="EMBL" id="CUS33822.1"/>
    </source>
</evidence>
<gene>
    <name evidence="1" type="ORF">COMA1_11359</name>
</gene>
<proteinExistence type="predicted"/>
<keyword evidence="2" id="KW-1185">Reference proteome</keyword>
<organism evidence="1 2">
    <name type="scientific">Candidatus Nitrospira nitrosa</name>
    <dbReference type="NCBI Taxonomy" id="1742972"/>
    <lineage>
        <taxon>Bacteria</taxon>
        <taxon>Pseudomonadati</taxon>
        <taxon>Nitrospirota</taxon>
        <taxon>Nitrospiria</taxon>
        <taxon>Nitrospirales</taxon>
        <taxon>Nitrospiraceae</taxon>
        <taxon>Nitrospira</taxon>
    </lineage>
</organism>
<dbReference type="STRING" id="1742972.COMA1_11359"/>
<dbReference type="Proteomes" id="UP000199032">
    <property type="component" value="Unassembled WGS sequence"/>
</dbReference>
<dbReference type="EMBL" id="CZQA01000001">
    <property type="protein sequence ID" value="CUS33822.1"/>
    <property type="molecule type" value="Genomic_DNA"/>
</dbReference>
<accession>A0A0S4LAH2</accession>
<evidence type="ECO:0000313" key="2">
    <source>
        <dbReference type="Proteomes" id="UP000199032"/>
    </source>
</evidence>
<reference evidence="1 2" key="1">
    <citation type="submission" date="2015-10" db="EMBL/GenBank/DDBJ databases">
        <authorList>
            <person name="Gilbert D.G."/>
        </authorList>
    </citation>
    <scope>NUCLEOTIDE SEQUENCE [LARGE SCALE GENOMIC DNA]</scope>
    <source>
        <strain evidence="1">COMA1</strain>
    </source>
</reference>
<protein>
    <submittedName>
        <fullName evidence="1">Uncharacterized protein</fullName>
    </submittedName>
</protein>
<name>A0A0S4LAH2_9BACT</name>
<dbReference type="AlphaFoldDB" id="A0A0S4LAH2"/>